<evidence type="ECO:0000256" key="1">
    <source>
        <dbReference type="ARBA" id="ARBA00008069"/>
    </source>
</evidence>
<evidence type="ECO:0000256" key="4">
    <source>
        <dbReference type="ARBA" id="ARBA00022840"/>
    </source>
</evidence>
<dbReference type="EC" id="6.3.5.7" evidence="8"/>
<dbReference type="GO" id="GO:0005524">
    <property type="term" value="F:ATP binding"/>
    <property type="evidence" value="ECO:0007669"/>
    <property type="project" value="UniProtKB-KW"/>
</dbReference>
<evidence type="ECO:0000256" key="6">
    <source>
        <dbReference type="ARBA" id="ARBA00025295"/>
    </source>
</evidence>
<dbReference type="InterPro" id="IPR000120">
    <property type="entry name" value="Amidase"/>
</dbReference>
<evidence type="ECO:0000313" key="11">
    <source>
        <dbReference type="Proteomes" id="UP000824111"/>
    </source>
</evidence>
<protein>
    <recommendedName>
        <fullName evidence="8">Glutamyl-tRNA(Gln) amidotransferase subunit A</fullName>
        <shortName evidence="8">Glu-ADT subunit A</shortName>
        <ecNumber evidence="8">6.3.5.7</ecNumber>
    </recommendedName>
</protein>
<dbReference type="Pfam" id="PF01425">
    <property type="entry name" value="Amidase"/>
    <property type="match status" value="1"/>
</dbReference>
<sequence length="471" mass="50888">MLLELREKLDNGKISAVELTQAYLKRIAEKDRKLNSFITVAAEQALEQAKNAQKRIDRGEAAPLTGIPIAVKDNICTKGMKTTCASKILAEFTPVYDAAVIERLRQMGAVILGKTNMDEFGMGASSQTSYFGGVKNPYDLERVPGGSSGGSAAAVSAGLCAAALGSDTGGSVRQPAAFCGVAGLKPTYGAVSRYGLVAFASSLEQIGMIARSAADAGLLFDAAAGRDARDMTAKNCRKNADEMHTVRIGLPREFYGEGIREDVGQAVLQAAAFYEKKGCKLVELSIPYTEYAVPAYYLLSSAEAASNLSRYDGIKYGCRSQHGSTYEDLVRRSRREGFGPEVKRRILLGNYALSSGYYEEYYKKAAQIRACLRRAYGQALEQCDVLLTPTAPETAYKIGSREHDPVRMYTADQCTVSANLTGLPALTIPCGYDENGLPIGMSLTGRAFDEPFLIGLADVFEREFDRKEAVL</sequence>
<name>A0A9D1LVA4_9FIRM</name>
<dbReference type="PANTHER" id="PTHR11895:SF7">
    <property type="entry name" value="GLUTAMYL-TRNA(GLN) AMIDOTRANSFERASE SUBUNIT A, MITOCHONDRIAL"/>
    <property type="match status" value="1"/>
</dbReference>
<dbReference type="NCBIfam" id="TIGR00132">
    <property type="entry name" value="gatA"/>
    <property type="match status" value="1"/>
</dbReference>
<dbReference type="InterPro" id="IPR023631">
    <property type="entry name" value="Amidase_dom"/>
</dbReference>
<dbReference type="EMBL" id="DVND01000132">
    <property type="protein sequence ID" value="HIU48706.1"/>
    <property type="molecule type" value="Genomic_DNA"/>
</dbReference>
<dbReference type="InterPro" id="IPR020556">
    <property type="entry name" value="Amidase_CS"/>
</dbReference>
<dbReference type="SUPFAM" id="SSF75304">
    <property type="entry name" value="Amidase signature (AS) enzymes"/>
    <property type="match status" value="1"/>
</dbReference>
<dbReference type="PROSITE" id="PS00571">
    <property type="entry name" value="AMIDASES"/>
    <property type="match status" value="1"/>
</dbReference>
<dbReference type="AlphaFoldDB" id="A0A9D1LVA4"/>
<evidence type="ECO:0000256" key="3">
    <source>
        <dbReference type="ARBA" id="ARBA00022741"/>
    </source>
</evidence>
<keyword evidence="4 8" id="KW-0067">ATP-binding</keyword>
<comment type="function">
    <text evidence="6 8">Allows the formation of correctly charged Gln-tRNA(Gln) through the transamidation of misacylated Glu-tRNA(Gln) in organisms which lack glutaminyl-tRNA synthetase. The reaction takes place in the presence of glutamine and ATP through an activated gamma-phospho-Glu-tRNA(Gln).</text>
</comment>
<evidence type="ECO:0000256" key="2">
    <source>
        <dbReference type="ARBA" id="ARBA00022598"/>
    </source>
</evidence>
<feature type="active site" description="Acyl-ester intermediate" evidence="8">
    <location>
        <position position="171"/>
    </location>
</feature>
<comment type="similarity">
    <text evidence="1 8">Belongs to the amidase family. GatA subfamily.</text>
</comment>
<dbReference type="HAMAP" id="MF_00120">
    <property type="entry name" value="GatA"/>
    <property type="match status" value="1"/>
</dbReference>
<accession>A0A9D1LVA4</accession>
<evidence type="ECO:0000256" key="8">
    <source>
        <dbReference type="HAMAP-Rule" id="MF_00120"/>
    </source>
</evidence>
<dbReference type="GO" id="GO:0030956">
    <property type="term" value="C:glutamyl-tRNA(Gln) amidotransferase complex"/>
    <property type="evidence" value="ECO:0007669"/>
    <property type="project" value="InterPro"/>
</dbReference>
<dbReference type="GO" id="GO:0050567">
    <property type="term" value="F:glutaminyl-tRNA synthase (glutamine-hydrolyzing) activity"/>
    <property type="evidence" value="ECO:0007669"/>
    <property type="project" value="UniProtKB-UniRule"/>
</dbReference>
<dbReference type="InterPro" id="IPR036928">
    <property type="entry name" value="AS_sf"/>
</dbReference>
<feature type="domain" description="Amidase" evidence="9">
    <location>
        <begin position="18"/>
        <end position="451"/>
    </location>
</feature>
<proteinExistence type="inferred from homology"/>
<organism evidence="10 11">
    <name type="scientific">Candidatus Avimonoglobus intestinipullorum</name>
    <dbReference type="NCBI Taxonomy" id="2840699"/>
    <lineage>
        <taxon>Bacteria</taxon>
        <taxon>Bacillati</taxon>
        <taxon>Bacillota</taxon>
        <taxon>Clostridia</taxon>
        <taxon>Eubacteriales</taxon>
        <taxon>Candidatus Avimonoglobus</taxon>
    </lineage>
</organism>
<gene>
    <name evidence="8 10" type="primary">gatA</name>
    <name evidence="10" type="ORF">IAB04_05035</name>
</gene>
<reference evidence="10" key="1">
    <citation type="submission" date="2020-10" db="EMBL/GenBank/DDBJ databases">
        <authorList>
            <person name="Gilroy R."/>
        </authorList>
    </citation>
    <scope>NUCLEOTIDE SEQUENCE</scope>
    <source>
        <strain evidence="10">ChiSjej4B22-9803</strain>
    </source>
</reference>
<evidence type="ECO:0000256" key="7">
    <source>
        <dbReference type="ARBA" id="ARBA00047407"/>
    </source>
</evidence>
<dbReference type="PANTHER" id="PTHR11895">
    <property type="entry name" value="TRANSAMIDASE"/>
    <property type="match status" value="1"/>
</dbReference>
<evidence type="ECO:0000259" key="9">
    <source>
        <dbReference type="Pfam" id="PF01425"/>
    </source>
</evidence>
<evidence type="ECO:0000256" key="5">
    <source>
        <dbReference type="ARBA" id="ARBA00022917"/>
    </source>
</evidence>
<comment type="caution">
    <text evidence="10">The sequence shown here is derived from an EMBL/GenBank/DDBJ whole genome shotgun (WGS) entry which is preliminary data.</text>
</comment>
<evidence type="ECO:0000313" key="10">
    <source>
        <dbReference type="EMBL" id="HIU48706.1"/>
    </source>
</evidence>
<dbReference type="InterPro" id="IPR004412">
    <property type="entry name" value="GatA"/>
</dbReference>
<comment type="subunit">
    <text evidence="8">Heterotrimer of A, B and C subunits.</text>
</comment>
<keyword evidence="2 8" id="KW-0436">Ligase</keyword>
<dbReference type="GO" id="GO:0006412">
    <property type="term" value="P:translation"/>
    <property type="evidence" value="ECO:0007669"/>
    <property type="project" value="UniProtKB-UniRule"/>
</dbReference>
<reference evidence="10" key="2">
    <citation type="journal article" date="2021" name="PeerJ">
        <title>Extensive microbial diversity within the chicken gut microbiome revealed by metagenomics and culture.</title>
        <authorList>
            <person name="Gilroy R."/>
            <person name="Ravi A."/>
            <person name="Getino M."/>
            <person name="Pursley I."/>
            <person name="Horton D.L."/>
            <person name="Alikhan N.F."/>
            <person name="Baker D."/>
            <person name="Gharbi K."/>
            <person name="Hall N."/>
            <person name="Watson M."/>
            <person name="Adriaenssens E.M."/>
            <person name="Foster-Nyarko E."/>
            <person name="Jarju S."/>
            <person name="Secka A."/>
            <person name="Antonio M."/>
            <person name="Oren A."/>
            <person name="Chaudhuri R.R."/>
            <person name="La Ragione R."/>
            <person name="Hildebrand F."/>
            <person name="Pallen M.J."/>
        </authorList>
    </citation>
    <scope>NUCLEOTIDE SEQUENCE</scope>
    <source>
        <strain evidence="10">ChiSjej4B22-9803</strain>
    </source>
</reference>
<dbReference type="Gene3D" id="3.90.1300.10">
    <property type="entry name" value="Amidase signature (AS) domain"/>
    <property type="match status" value="1"/>
</dbReference>
<feature type="active site" description="Charge relay system" evidence="8">
    <location>
        <position position="72"/>
    </location>
</feature>
<comment type="catalytic activity">
    <reaction evidence="7 8">
        <text>L-glutamyl-tRNA(Gln) + L-glutamine + ATP + H2O = L-glutaminyl-tRNA(Gln) + L-glutamate + ADP + phosphate + H(+)</text>
        <dbReference type="Rhea" id="RHEA:17521"/>
        <dbReference type="Rhea" id="RHEA-COMP:9681"/>
        <dbReference type="Rhea" id="RHEA-COMP:9684"/>
        <dbReference type="ChEBI" id="CHEBI:15377"/>
        <dbReference type="ChEBI" id="CHEBI:15378"/>
        <dbReference type="ChEBI" id="CHEBI:29985"/>
        <dbReference type="ChEBI" id="CHEBI:30616"/>
        <dbReference type="ChEBI" id="CHEBI:43474"/>
        <dbReference type="ChEBI" id="CHEBI:58359"/>
        <dbReference type="ChEBI" id="CHEBI:78520"/>
        <dbReference type="ChEBI" id="CHEBI:78521"/>
        <dbReference type="ChEBI" id="CHEBI:456216"/>
        <dbReference type="EC" id="6.3.5.7"/>
    </reaction>
</comment>
<feature type="active site" description="Charge relay system" evidence="8">
    <location>
        <position position="147"/>
    </location>
</feature>
<keyword evidence="3 8" id="KW-0547">Nucleotide-binding</keyword>
<keyword evidence="5 8" id="KW-0648">Protein biosynthesis</keyword>
<dbReference type="Proteomes" id="UP000824111">
    <property type="component" value="Unassembled WGS sequence"/>
</dbReference>